<organism evidence="4 5">
    <name type="scientific">Lomentospora prolificans</name>
    <dbReference type="NCBI Taxonomy" id="41688"/>
    <lineage>
        <taxon>Eukaryota</taxon>
        <taxon>Fungi</taxon>
        <taxon>Dikarya</taxon>
        <taxon>Ascomycota</taxon>
        <taxon>Pezizomycotina</taxon>
        <taxon>Sordariomycetes</taxon>
        <taxon>Hypocreomycetidae</taxon>
        <taxon>Microascales</taxon>
        <taxon>Microascaceae</taxon>
        <taxon>Lomentospora</taxon>
    </lineage>
</organism>
<protein>
    <recommendedName>
        <fullName evidence="3">Ketoreductase domain-containing protein</fullName>
    </recommendedName>
</protein>
<evidence type="ECO:0000256" key="2">
    <source>
        <dbReference type="ARBA" id="ARBA00023002"/>
    </source>
</evidence>
<evidence type="ECO:0000256" key="1">
    <source>
        <dbReference type="ARBA" id="ARBA00006484"/>
    </source>
</evidence>
<dbReference type="InterPro" id="IPR036291">
    <property type="entry name" value="NAD(P)-bd_dom_sf"/>
</dbReference>
<dbReference type="InParanoid" id="A0A2N3N3M0"/>
<reference evidence="4 5" key="1">
    <citation type="journal article" date="2017" name="G3 (Bethesda)">
        <title>First Draft Genome Sequence of the Pathogenic Fungus Lomentospora prolificans (Formerly Scedosporium prolificans).</title>
        <authorList>
            <person name="Luo R."/>
            <person name="Zimin A."/>
            <person name="Workman R."/>
            <person name="Fan Y."/>
            <person name="Pertea G."/>
            <person name="Grossman N."/>
            <person name="Wear M.P."/>
            <person name="Jia B."/>
            <person name="Miller H."/>
            <person name="Casadevall A."/>
            <person name="Timp W."/>
            <person name="Zhang S.X."/>
            <person name="Salzberg S.L."/>
        </authorList>
    </citation>
    <scope>NUCLEOTIDE SEQUENCE [LARGE SCALE GENOMIC DNA]</scope>
    <source>
        <strain evidence="4 5">JHH-5317</strain>
    </source>
</reference>
<dbReference type="PANTHER" id="PTHR42760:SF133">
    <property type="entry name" value="3-OXOACYL-[ACYL-CARRIER-PROTEIN] REDUCTASE"/>
    <property type="match status" value="1"/>
</dbReference>
<dbReference type="VEuPathDB" id="FungiDB:jhhlp_005620"/>
<feature type="domain" description="Ketoreductase" evidence="3">
    <location>
        <begin position="25"/>
        <end position="218"/>
    </location>
</feature>
<accession>A0A2N3N3M0</accession>
<dbReference type="EMBL" id="NLAX01000701">
    <property type="protein sequence ID" value="PKS07023.1"/>
    <property type="molecule type" value="Genomic_DNA"/>
</dbReference>
<dbReference type="SMART" id="SM00822">
    <property type="entry name" value="PKS_KR"/>
    <property type="match status" value="1"/>
</dbReference>
<dbReference type="InterPro" id="IPR057326">
    <property type="entry name" value="KR_dom"/>
</dbReference>
<dbReference type="Proteomes" id="UP000233524">
    <property type="component" value="Unassembled WGS sequence"/>
</dbReference>
<proteinExistence type="inferred from homology"/>
<dbReference type="GO" id="GO:0006633">
    <property type="term" value="P:fatty acid biosynthetic process"/>
    <property type="evidence" value="ECO:0007669"/>
    <property type="project" value="TreeGrafter"/>
</dbReference>
<dbReference type="AlphaFoldDB" id="A0A2N3N3M0"/>
<dbReference type="PANTHER" id="PTHR42760">
    <property type="entry name" value="SHORT-CHAIN DEHYDROGENASES/REDUCTASES FAMILY MEMBER"/>
    <property type="match status" value="1"/>
</dbReference>
<dbReference type="SUPFAM" id="SSF51735">
    <property type="entry name" value="NAD(P)-binding Rossmann-fold domains"/>
    <property type="match status" value="1"/>
</dbReference>
<dbReference type="Pfam" id="PF00106">
    <property type="entry name" value="adh_short"/>
    <property type="match status" value="1"/>
</dbReference>
<gene>
    <name evidence="4" type="ORF">jhhlp_005620</name>
</gene>
<evidence type="ECO:0000259" key="3">
    <source>
        <dbReference type="SMART" id="SM00822"/>
    </source>
</evidence>
<dbReference type="InterPro" id="IPR002347">
    <property type="entry name" value="SDR_fam"/>
</dbReference>
<dbReference type="STRING" id="41688.A0A2N3N3M0"/>
<comment type="caution">
    <text evidence="4">The sequence shown here is derived from an EMBL/GenBank/DDBJ whole genome shotgun (WGS) entry which is preliminary data.</text>
</comment>
<dbReference type="GO" id="GO:0016616">
    <property type="term" value="F:oxidoreductase activity, acting on the CH-OH group of donors, NAD or NADP as acceptor"/>
    <property type="evidence" value="ECO:0007669"/>
    <property type="project" value="TreeGrafter"/>
</dbReference>
<dbReference type="OrthoDB" id="47007at2759"/>
<keyword evidence="2" id="KW-0560">Oxidoreductase</keyword>
<evidence type="ECO:0000313" key="5">
    <source>
        <dbReference type="Proteomes" id="UP000233524"/>
    </source>
</evidence>
<dbReference type="Gene3D" id="3.40.50.720">
    <property type="entry name" value="NAD(P)-binding Rossmann-like Domain"/>
    <property type="match status" value="1"/>
</dbReference>
<evidence type="ECO:0000313" key="4">
    <source>
        <dbReference type="EMBL" id="PKS07023.1"/>
    </source>
</evidence>
<keyword evidence="5" id="KW-1185">Reference proteome</keyword>
<name>A0A2N3N3M0_9PEZI</name>
<comment type="similarity">
    <text evidence="1">Belongs to the short-chain dehydrogenases/reductases (SDR) family.</text>
</comment>
<dbReference type="GO" id="GO:0048038">
    <property type="term" value="F:quinone binding"/>
    <property type="evidence" value="ECO:0007669"/>
    <property type="project" value="TreeGrafter"/>
</dbReference>
<sequence>MASTLRAAASQAAKALRPTISLHGRHCLITGGSGALGASIAADMARAGACVTLIGRNEDKLRSTLQAVSAITSASGAGLDGEPQGSTKVGHKYLVVGRDGDEIQDVIAAERKIDVLVNAAGIPQSSLLFKTDYPDIERLLESNLSLTIKACKAATRPLMRAAPDSCIINMSSVLGTHGGRGSSIYAASKAGLTRSLAAELGPLGIRVNCLVPGYIQAGMTELVGNVPIKPEQIPLGRYGDPSEVSHAAMFLATNRYANNCILNIDGGLSVGLV</sequence>
<dbReference type="PRINTS" id="PR00081">
    <property type="entry name" value="GDHRDH"/>
</dbReference>